<comment type="subunit">
    <text evidence="5 7">Monomer.</text>
</comment>
<dbReference type="InterPro" id="IPR000850">
    <property type="entry name" value="Adenylat/UMP-CMP_kin"/>
</dbReference>
<feature type="binding site" evidence="5">
    <location>
        <position position="126"/>
    </location>
    <ligand>
        <name>ATP</name>
        <dbReference type="ChEBI" id="CHEBI:30616"/>
    </ligand>
</feature>
<keyword evidence="1 5" id="KW-0808">Transferase</keyword>
<dbReference type="GO" id="GO:0005737">
    <property type="term" value="C:cytoplasm"/>
    <property type="evidence" value="ECO:0007669"/>
    <property type="project" value="UniProtKB-SubCell"/>
</dbReference>
<dbReference type="InterPro" id="IPR027417">
    <property type="entry name" value="P-loop_NTPase"/>
</dbReference>
<proteinExistence type="inferred from homology"/>
<dbReference type="EMBL" id="AECZ01000040">
    <property type="protein sequence ID" value="EFL49540.1"/>
    <property type="molecule type" value="Genomic_DNA"/>
</dbReference>
<evidence type="ECO:0000256" key="3">
    <source>
        <dbReference type="ARBA" id="ARBA00022741"/>
    </source>
</evidence>
<feature type="binding site" evidence="5">
    <location>
        <position position="209"/>
    </location>
    <ligand>
        <name>ATP</name>
        <dbReference type="ChEBI" id="CHEBI:30616"/>
    </ligand>
</feature>
<evidence type="ECO:0000256" key="4">
    <source>
        <dbReference type="ARBA" id="ARBA00022777"/>
    </source>
</evidence>
<dbReference type="UniPathway" id="UPA00588">
    <property type="reaction ID" value="UER00649"/>
</dbReference>
<reference evidence="8 9" key="1">
    <citation type="submission" date="2010-08" db="EMBL/GenBank/DDBJ databases">
        <title>The draft genome of Desulfovibrio fructosovorans JJ.</title>
        <authorList>
            <consortium name="US DOE Joint Genome Institute (JGI-PGF)"/>
            <person name="Lucas S."/>
            <person name="Copeland A."/>
            <person name="Lapidus A."/>
            <person name="Cheng J.-F."/>
            <person name="Bruce D."/>
            <person name="Goodwin L."/>
            <person name="Pitluck S."/>
            <person name="Land M.L."/>
            <person name="Hauser L."/>
            <person name="Chang Y.-J."/>
            <person name="Jeffries C."/>
            <person name="Wall J.D."/>
            <person name="Stahl D.A."/>
            <person name="Arkin A.P."/>
            <person name="Dehal P."/>
            <person name="Stolyar S.M."/>
            <person name="Hazen T.C."/>
            <person name="Woyke T.J."/>
        </authorList>
    </citation>
    <scope>NUCLEOTIDE SEQUENCE [LARGE SCALE GENOMIC DNA]</scope>
    <source>
        <strain evidence="8 9">JJ</strain>
    </source>
</reference>
<feature type="binding site" evidence="5">
    <location>
        <begin position="10"/>
        <end position="15"/>
    </location>
    <ligand>
        <name>ATP</name>
        <dbReference type="ChEBI" id="CHEBI:30616"/>
    </ligand>
</feature>
<dbReference type="Pfam" id="PF00406">
    <property type="entry name" value="ADK"/>
    <property type="match status" value="1"/>
</dbReference>
<dbReference type="InterPro" id="IPR033690">
    <property type="entry name" value="Adenylat_kinase_CS"/>
</dbReference>
<dbReference type="NCBIfam" id="NF011102">
    <property type="entry name" value="PRK14529.1"/>
    <property type="match status" value="1"/>
</dbReference>
<comment type="subcellular location">
    <subcellularLocation>
        <location evidence="5 7">Cytoplasm</location>
    </subcellularLocation>
</comment>
<keyword evidence="3 5" id="KW-0547">Nucleotide-binding</keyword>
<sequence>MNILIFGPNGSGKGTQGSLVKKKYNLAHIESGAIFREHIGGGTELGKKAKSFIDKGELVPDEITIPMILETLKAKGAGGWLLDGFPRNMVQAEKLWDALQKEGMGLDYVIEILLPREVAKNRIMGRRLCVNDNNHPNNIFIDAIKPNGDKCRVCGGDLKTRADDQDEGAIGKRHDIYYDTKTGTLAAAYFYKDLAAKGKTKYIELNGEGTIDSIKETLLAQLA</sequence>
<dbReference type="PROSITE" id="PS00113">
    <property type="entry name" value="ADENYLATE_KINASE"/>
    <property type="match status" value="1"/>
</dbReference>
<evidence type="ECO:0000313" key="8">
    <source>
        <dbReference type="EMBL" id="EFL49540.1"/>
    </source>
</evidence>
<evidence type="ECO:0000256" key="1">
    <source>
        <dbReference type="ARBA" id="ARBA00022679"/>
    </source>
</evidence>
<dbReference type="HAMAP" id="MF_00235">
    <property type="entry name" value="Adenylate_kinase_Adk"/>
    <property type="match status" value="1"/>
</dbReference>
<feature type="region of interest" description="NMP" evidence="5">
    <location>
        <begin position="30"/>
        <end position="59"/>
    </location>
</feature>
<dbReference type="SUPFAM" id="SSF52540">
    <property type="entry name" value="P-loop containing nucleoside triphosphate hydrolases"/>
    <property type="match status" value="1"/>
</dbReference>
<name>E1K1I5_SOLFR</name>
<evidence type="ECO:0000256" key="7">
    <source>
        <dbReference type="RuleBase" id="RU003331"/>
    </source>
</evidence>
<comment type="domain">
    <text evidence="5">Consists of three domains, a large central CORE domain and two small peripheral domains, NMPbind and LID, which undergo movements during catalysis. The LID domain closes over the site of phosphoryl transfer upon ATP binding. Assembling and dissambling the active center during each catalytic cycle provides an effective means to prevent ATP hydrolysis.</text>
</comment>
<feature type="binding site" evidence="5">
    <location>
        <position position="161"/>
    </location>
    <ligand>
        <name>AMP</name>
        <dbReference type="ChEBI" id="CHEBI:456215"/>
    </ligand>
</feature>
<gene>
    <name evidence="5" type="primary">adk</name>
    <name evidence="8" type="ORF">DesfrDRAFT_3735</name>
</gene>
<evidence type="ECO:0000313" key="9">
    <source>
        <dbReference type="Proteomes" id="UP000006250"/>
    </source>
</evidence>
<protein>
    <recommendedName>
        <fullName evidence="5 7">Adenylate kinase</fullName>
        <shortName evidence="5">AK</shortName>
        <ecNumber evidence="5 7">2.7.4.3</ecNumber>
    </recommendedName>
    <alternativeName>
        <fullName evidence="5">ATP-AMP transphosphorylase</fullName>
    </alternativeName>
    <alternativeName>
        <fullName evidence="5">ATP:AMP phosphotransferase</fullName>
    </alternativeName>
    <alternativeName>
        <fullName evidence="5">Adenylate monophosphate kinase</fullName>
    </alternativeName>
</protein>
<comment type="caution">
    <text evidence="5">Lacks conserved residue(s) required for the propagation of feature annotation.</text>
</comment>
<dbReference type="Proteomes" id="UP000006250">
    <property type="component" value="Unassembled WGS sequence"/>
</dbReference>
<dbReference type="PRINTS" id="PR00094">
    <property type="entry name" value="ADENYLTKNASE"/>
</dbReference>
<accession>E1K1I5</accession>
<feature type="binding site" evidence="5">
    <location>
        <position position="173"/>
    </location>
    <ligand>
        <name>AMP</name>
        <dbReference type="ChEBI" id="CHEBI:456215"/>
    </ligand>
</feature>
<dbReference type="GO" id="GO:0044209">
    <property type="term" value="P:AMP salvage"/>
    <property type="evidence" value="ECO:0007669"/>
    <property type="project" value="UniProtKB-UniRule"/>
</dbReference>
<dbReference type="CDD" id="cd01428">
    <property type="entry name" value="ADK"/>
    <property type="match status" value="1"/>
</dbReference>
<comment type="function">
    <text evidence="5">Catalyzes the reversible transfer of the terminal phosphate group between ATP and AMP. Plays an important role in cellular energy homeostasis and in adenine nucleotide metabolism.</text>
</comment>
<feature type="binding site" evidence="5">
    <location>
        <begin position="57"/>
        <end position="59"/>
    </location>
    <ligand>
        <name>AMP</name>
        <dbReference type="ChEBI" id="CHEBI:456215"/>
    </ligand>
</feature>
<keyword evidence="5" id="KW-0963">Cytoplasm</keyword>
<feature type="binding site" evidence="5">
    <location>
        <position position="36"/>
    </location>
    <ligand>
        <name>AMP</name>
        <dbReference type="ChEBI" id="CHEBI:456215"/>
    </ligand>
</feature>
<comment type="caution">
    <text evidence="8">The sequence shown here is derived from an EMBL/GenBank/DDBJ whole genome shotgun (WGS) entry which is preliminary data.</text>
</comment>
<organism evidence="8 9">
    <name type="scientific">Solidesulfovibrio fructosivorans JJ]</name>
    <dbReference type="NCBI Taxonomy" id="596151"/>
    <lineage>
        <taxon>Bacteria</taxon>
        <taxon>Pseudomonadati</taxon>
        <taxon>Thermodesulfobacteriota</taxon>
        <taxon>Desulfovibrionia</taxon>
        <taxon>Desulfovibrionales</taxon>
        <taxon>Desulfovibrionaceae</taxon>
        <taxon>Solidesulfovibrio</taxon>
    </lineage>
</organism>
<evidence type="ECO:0000256" key="6">
    <source>
        <dbReference type="RuleBase" id="RU003330"/>
    </source>
</evidence>
<feature type="binding site" evidence="5">
    <location>
        <position position="91"/>
    </location>
    <ligand>
        <name>AMP</name>
        <dbReference type="ChEBI" id="CHEBI:456215"/>
    </ligand>
</feature>
<dbReference type="AlphaFoldDB" id="E1K1I5"/>
<comment type="similarity">
    <text evidence="5 6">Belongs to the adenylate kinase family.</text>
</comment>
<comment type="catalytic activity">
    <reaction evidence="5 7">
        <text>AMP + ATP = 2 ADP</text>
        <dbReference type="Rhea" id="RHEA:12973"/>
        <dbReference type="ChEBI" id="CHEBI:30616"/>
        <dbReference type="ChEBI" id="CHEBI:456215"/>
        <dbReference type="ChEBI" id="CHEBI:456216"/>
        <dbReference type="EC" id="2.7.4.3"/>
    </reaction>
</comment>
<feature type="binding site" evidence="5">
    <location>
        <position position="31"/>
    </location>
    <ligand>
        <name>AMP</name>
        <dbReference type="ChEBI" id="CHEBI:456215"/>
    </ligand>
</feature>
<feature type="binding site" evidence="5">
    <location>
        <begin position="84"/>
        <end position="87"/>
    </location>
    <ligand>
        <name>AMP</name>
        <dbReference type="ChEBI" id="CHEBI:456215"/>
    </ligand>
</feature>
<evidence type="ECO:0000256" key="2">
    <source>
        <dbReference type="ARBA" id="ARBA00022727"/>
    </source>
</evidence>
<evidence type="ECO:0000256" key="5">
    <source>
        <dbReference type="HAMAP-Rule" id="MF_00235"/>
    </source>
</evidence>
<dbReference type="eggNOG" id="COG0563">
    <property type="taxonomic scope" value="Bacteria"/>
</dbReference>
<keyword evidence="4 5" id="KW-0418">Kinase</keyword>
<dbReference type="OrthoDB" id="9805030at2"/>
<dbReference type="EC" id="2.7.4.3" evidence="5 7"/>
<dbReference type="STRING" id="596151.DesfrDRAFT_3735"/>
<comment type="pathway">
    <text evidence="5">Purine metabolism; AMP biosynthesis via salvage pathway; AMP from ADP: step 1/1.</text>
</comment>
<dbReference type="PANTHER" id="PTHR23359">
    <property type="entry name" value="NUCLEOTIDE KINASE"/>
    <property type="match status" value="1"/>
</dbReference>
<dbReference type="GO" id="GO:0005524">
    <property type="term" value="F:ATP binding"/>
    <property type="evidence" value="ECO:0007669"/>
    <property type="project" value="UniProtKB-UniRule"/>
</dbReference>
<dbReference type="GO" id="GO:0004017">
    <property type="term" value="F:AMP kinase activity"/>
    <property type="evidence" value="ECO:0007669"/>
    <property type="project" value="UniProtKB-UniRule"/>
</dbReference>
<dbReference type="Gene3D" id="3.40.50.300">
    <property type="entry name" value="P-loop containing nucleotide triphosphate hydrolases"/>
    <property type="match status" value="1"/>
</dbReference>
<keyword evidence="9" id="KW-1185">Reference proteome</keyword>
<keyword evidence="2 5" id="KW-0545">Nucleotide biosynthesis</keyword>
<keyword evidence="5 7" id="KW-0067">ATP-binding</keyword>
<dbReference type="RefSeq" id="WP_005996472.1">
    <property type="nucleotide sequence ID" value="NZ_AECZ01000040.1"/>
</dbReference>